<evidence type="ECO:0000313" key="5">
    <source>
        <dbReference type="Proteomes" id="UP000320653"/>
    </source>
</evidence>
<sequence>MSVTVRPLEMSDREAWGPLFEAYLRFYETVLPAAQYDLTWSRFLDPAEPMHAFGAFEDGRMVGLVHVVFHRSSWLPEVTCYLQDLYVDQTQRGKGTGEALIEAVADLARAHKAGRLYWLTHESNATARRLYDRVAQNAGFIQYRKPL</sequence>
<dbReference type="InterPro" id="IPR016181">
    <property type="entry name" value="Acyl_CoA_acyltransferase"/>
</dbReference>
<dbReference type="PROSITE" id="PS51186">
    <property type="entry name" value="GNAT"/>
    <property type="match status" value="1"/>
</dbReference>
<protein>
    <submittedName>
        <fullName evidence="4">Acetyltransferase (GNAT) family protein</fullName>
    </submittedName>
</protein>
<dbReference type="OrthoDB" id="9805924at2"/>
<comment type="caution">
    <text evidence="4">The sequence shown here is derived from an EMBL/GenBank/DDBJ whole genome shotgun (WGS) entry which is preliminary data.</text>
</comment>
<dbReference type="AlphaFoldDB" id="A0A561R1D0"/>
<evidence type="ECO:0000256" key="2">
    <source>
        <dbReference type="ARBA" id="ARBA00023315"/>
    </source>
</evidence>
<dbReference type="PANTHER" id="PTHR10545">
    <property type="entry name" value="DIAMINE N-ACETYLTRANSFERASE"/>
    <property type="match status" value="1"/>
</dbReference>
<dbReference type="InterPro" id="IPR000182">
    <property type="entry name" value="GNAT_dom"/>
</dbReference>
<dbReference type="PANTHER" id="PTHR10545:SF42">
    <property type="entry name" value="ACETYLTRANSFERASE"/>
    <property type="match status" value="1"/>
</dbReference>
<dbReference type="InterPro" id="IPR051016">
    <property type="entry name" value="Diverse_Substrate_AcTransf"/>
</dbReference>
<proteinExistence type="predicted"/>
<accession>A0A561R1D0</accession>
<dbReference type="Proteomes" id="UP000320653">
    <property type="component" value="Unassembled WGS sequence"/>
</dbReference>
<keyword evidence="5" id="KW-1185">Reference proteome</keyword>
<dbReference type="EMBL" id="VIWP01000002">
    <property type="protein sequence ID" value="TWF56402.1"/>
    <property type="molecule type" value="Genomic_DNA"/>
</dbReference>
<evidence type="ECO:0000259" key="3">
    <source>
        <dbReference type="PROSITE" id="PS51186"/>
    </source>
</evidence>
<dbReference type="GO" id="GO:0008080">
    <property type="term" value="F:N-acetyltransferase activity"/>
    <property type="evidence" value="ECO:0007669"/>
    <property type="project" value="TreeGrafter"/>
</dbReference>
<evidence type="ECO:0000256" key="1">
    <source>
        <dbReference type="ARBA" id="ARBA00022679"/>
    </source>
</evidence>
<name>A0A561R1D0_9HYPH</name>
<evidence type="ECO:0000313" key="4">
    <source>
        <dbReference type="EMBL" id="TWF56402.1"/>
    </source>
</evidence>
<dbReference type="RefSeq" id="WP_145633941.1">
    <property type="nucleotide sequence ID" value="NZ_VIWP01000002.1"/>
</dbReference>
<gene>
    <name evidence="4" type="ORF">FHW37_10228</name>
</gene>
<dbReference type="CDD" id="cd04301">
    <property type="entry name" value="NAT_SF"/>
    <property type="match status" value="1"/>
</dbReference>
<dbReference type="SUPFAM" id="SSF55729">
    <property type="entry name" value="Acyl-CoA N-acyltransferases (Nat)"/>
    <property type="match status" value="1"/>
</dbReference>
<reference evidence="4 5" key="1">
    <citation type="submission" date="2019-06" db="EMBL/GenBank/DDBJ databases">
        <title>Sorghum-associated microbial communities from plants grown in Nebraska, USA.</title>
        <authorList>
            <person name="Schachtman D."/>
        </authorList>
    </citation>
    <scope>NUCLEOTIDE SEQUENCE [LARGE SCALE GENOMIC DNA]</scope>
    <source>
        <strain evidence="4 5">1225</strain>
    </source>
</reference>
<dbReference type="Gene3D" id="3.40.630.30">
    <property type="match status" value="1"/>
</dbReference>
<organism evidence="4 5">
    <name type="scientific">Neorhizobium alkalisoli</name>
    <dbReference type="NCBI Taxonomy" id="528178"/>
    <lineage>
        <taxon>Bacteria</taxon>
        <taxon>Pseudomonadati</taxon>
        <taxon>Pseudomonadota</taxon>
        <taxon>Alphaproteobacteria</taxon>
        <taxon>Hyphomicrobiales</taxon>
        <taxon>Rhizobiaceae</taxon>
        <taxon>Rhizobium/Agrobacterium group</taxon>
        <taxon>Neorhizobium</taxon>
    </lineage>
</organism>
<keyword evidence="1 4" id="KW-0808">Transferase</keyword>
<feature type="domain" description="N-acetyltransferase" evidence="3">
    <location>
        <begin position="3"/>
        <end position="147"/>
    </location>
</feature>
<dbReference type="Pfam" id="PF00583">
    <property type="entry name" value="Acetyltransf_1"/>
    <property type="match status" value="1"/>
</dbReference>
<keyword evidence="2" id="KW-0012">Acyltransferase</keyword>